<dbReference type="EMBL" id="CAJNOM010000765">
    <property type="protein sequence ID" value="CAF1558479.1"/>
    <property type="molecule type" value="Genomic_DNA"/>
</dbReference>
<comment type="caution">
    <text evidence="1">The sequence shown here is derived from an EMBL/GenBank/DDBJ whole genome shotgun (WGS) entry which is preliminary data.</text>
</comment>
<evidence type="ECO:0000313" key="2">
    <source>
        <dbReference type="Proteomes" id="UP000663832"/>
    </source>
</evidence>
<accession>A0A815XJT5</accession>
<name>A0A815XJT5_9BILA</name>
<evidence type="ECO:0000313" key="1">
    <source>
        <dbReference type="EMBL" id="CAF1558479.1"/>
    </source>
</evidence>
<protein>
    <submittedName>
        <fullName evidence="1">Uncharacterized protein</fullName>
    </submittedName>
</protein>
<sequence>MVDLGMCKEKAPYEEENSLSIVSVWWFSDEELRVLQILETFDISLRDLNGYFSYDDDLLNSLKFDDSTTDEQTDKPSLMNKIDPTYVSKNLWDKQILQTPGAIEALEKAANNDECWEVRISYQTGLFVRITQDDDS</sequence>
<proteinExistence type="predicted"/>
<reference evidence="1" key="1">
    <citation type="submission" date="2021-02" db="EMBL/GenBank/DDBJ databases">
        <authorList>
            <person name="Nowell W R."/>
        </authorList>
    </citation>
    <scope>NUCLEOTIDE SEQUENCE</scope>
</reference>
<keyword evidence="2" id="KW-1185">Reference proteome</keyword>
<dbReference type="Proteomes" id="UP000663832">
    <property type="component" value="Unassembled WGS sequence"/>
</dbReference>
<gene>
    <name evidence="1" type="ORF">QVE165_LOCUS47692</name>
</gene>
<organism evidence="1 2">
    <name type="scientific">Adineta steineri</name>
    <dbReference type="NCBI Taxonomy" id="433720"/>
    <lineage>
        <taxon>Eukaryota</taxon>
        <taxon>Metazoa</taxon>
        <taxon>Spiralia</taxon>
        <taxon>Gnathifera</taxon>
        <taxon>Rotifera</taxon>
        <taxon>Eurotatoria</taxon>
        <taxon>Bdelloidea</taxon>
        <taxon>Adinetida</taxon>
        <taxon>Adinetidae</taxon>
        <taxon>Adineta</taxon>
    </lineage>
</organism>
<dbReference type="AlphaFoldDB" id="A0A815XJT5"/>